<dbReference type="SMART" id="SM00382">
    <property type="entry name" value="AAA"/>
    <property type="match status" value="1"/>
</dbReference>
<sequence length="318" mass="35333">MQLAWMIPSILFGLYLGTTTGTWFLLAMSLITALVMVGFRRFNESRTPDLSEEVTFSGGEIWIGDYQLPNYEIFWKKEWHALVFAAHNSKKHQPVFDLELNLETDLGHCLIIGPTGSGKSELIKLLLQQVVSKDPNCELILIDFKGGATLSQFAQLPQAKLLVTDIDGHSPDDLWQQVKAELGRRELRLAACRVARIEDILELGQQLPRRYIFIDELAATLAESPMAQAALTAVAARGRTLGVHLVLATQSAQAVPRALITNLRARVALADADPIELAQLNIKRIAEPQLIPTGWARGIFQKSSEVPRQFIFPLGAKF</sequence>
<reference evidence="5" key="1">
    <citation type="submission" date="2020-05" db="EMBL/GenBank/DDBJ databases">
        <authorList>
            <person name="Chiriac C."/>
            <person name="Salcher M."/>
            <person name="Ghai R."/>
            <person name="Kavagutti S V."/>
        </authorList>
    </citation>
    <scope>NUCLEOTIDE SEQUENCE</scope>
</reference>
<accession>A0A6J6C9E9</accession>
<dbReference type="CDD" id="cd01127">
    <property type="entry name" value="TrwB_TraG_TraD_VirD4"/>
    <property type="match status" value="1"/>
</dbReference>
<feature type="transmembrane region" description="Helical" evidence="3">
    <location>
        <begin position="12"/>
        <end position="37"/>
    </location>
</feature>
<evidence type="ECO:0000256" key="2">
    <source>
        <dbReference type="ARBA" id="ARBA00022840"/>
    </source>
</evidence>
<dbReference type="GO" id="GO:0005524">
    <property type="term" value="F:ATP binding"/>
    <property type="evidence" value="ECO:0007669"/>
    <property type="project" value="UniProtKB-KW"/>
</dbReference>
<keyword evidence="1" id="KW-0547">Nucleotide-binding</keyword>
<evidence type="ECO:0000259" key="4">
    <source>
        <dbReference type="PROSITE" id="PS50901"/>
    </source>
</evidence>
<dbReference type="Gene3D" id="3.40.50.300">
    <property type="entry name" value="P-loop containing nucleotide triphosphate hydrolases"/>
    <property type="match status" value="1"/>
</dbReference>
<proteinExistence type="predicted"/>
<dbReference type="EMBL" id="CAEZSZ010000003">
    <property type="protein sequence ID" value="CAB4547941.1"/>
    <property type="molecule type" value="Genomic_DNA"/>
</dbReference>
<dbReference type="SUPFAM" id="SSF52540">
    <property type="entry name" value="P-loop containing nucleoside triphosphate hydrolases"/>
    <property type="match status" value="1"/>
</dbReference>
<dbReference type="GO" id="GO:0003677">
    <property type="term" value="F:DNA binding"/>
    <property type="evidence" value="ECO:0007669"/>
    <property type="project" value="InterPro"/>
</dbReference>
<gene>
    <name evidence="5" type="ORF">UFOPK1561_00055</name>
</gene>
<dbReference type="InterPro" id="IPR050206">
    <property type="entry name" value="FtsK/SpoIIIE/SftA"/>
</dbReference>
<protein>
    <submittedName>
        <fullName evidence="5">Unannotated protein</fullName>
    </submittedName>
</protein>
<dbReference type="PROSITE" id="PS50901">
    <property type="entry name" value="FTSK"/>
    <property type="match status" value="1"/>
</dbReference>
<organism evidence="5">
    <name type="scientific">freshwater metagenome</name>
    <dbReference type="NCBI Taxonomy" id="449393"/>
    <lineage>
        <taxon>unclassified sequences</taxon>
        <taxon>metagenomes</taxon>
        <taxon>ecological metagenomes</taxon>
    </lineage>
</organism>
<keyword evidence="3" id="KW-1133">Transmembrane helix</keyword>
<keyword evidence="3" id="KW-0472">Membrane</keyword>
<feature type="domain" description="FtsK" evidence="4">
    <location>
        <begin position="92"/>
        <end position="278"/>
    </location>
</feature>
<evidence type="ECO:0000256" key="1">
    <source>
        <dbReference type="ARBA" id="ARBA00022741"/>
    </source>
</evidence>
<dbReference type="PANTHER" id="PTHR22683:SF1">
    <property type="entry name" value="TYPE VII SECRETION SYSTEM PROTEIN ESSC"/>
    <property type="match status" value="1"/>
</dbReference>
<keyword evidence="2" id="KW-0067">ATP-binding</keyword>
<dbReference type="InterPro" id="IPR002543">
    <property type="entry name" value="FtsK_dom"/>
</dbReference>
<dbReference type="PANTHER" id="PTHR22683">
    <property type="entry name" value="SPORULATION PROTEIN RELATED"/>
    <property type="match status" value="1"/>
</dbReference>
<dbReference type="Pfam" id="PF01580">
    <property type="entry name" value="FtsK_SpoIIIE"/>
    <property type="match status" value="1"/>
</dbReference>
<keyword evidence="3" id="KW-0812">Transmembrane</keyword>
<dbReference type="AlphaFoldDB" id="A0A6J6C9E9"/>
<dbReference type="InterPro" id="IPR027417">
    <property type="entry name" value="P-loop_NTPase"/>
</dbReference>
<name>A0A6J6C9E9_9ZZZZ</name>
<evidence type="ECO:0000313" key="5">
    <source>
        <dbReference type="EMBL" id="CAB4547941.1"/>
    </source>
</evidence>
<evidence type="ECO:0000256" key="3">
    <source>
        <dbReference type="SAM" id="Phobius"/>
    </source>
</evidence>
<dbReference type="InterPro" id="IPR003593">
    <property type="entry name" value="AAA+_ATPase"/>
</dbReference>